<dbReference type="PROSITE" id="PS00461">
    <property type="entry name" value="6PGD"/>
    <property type="match status" value="1"/>
</dbReference>
<dbReference type="InterPro" id="IPR006114">
    <property type="entry name" value="6PGDH_C"/>
</dbReference>
<dbReference type="FunFam" id="1.10.1040.10:FF:000002">
    <property type="entry name" value="6-phosphogluconate dehydrogenase, decarboxylating"/>
    <property type="match status" value="1"/>
</dbReference>
<gene>
    <name evidence="7" type="primary">gndA</name>
    <name evidence="7" type="ORF">FA707_03335</name>
</gene>
<accession>A0A4D7CUQ0</accession>
<dbReference type="InterPro" id="IPR013328">
    <property type="entry name" value="6PGD_dom2"/>
</dbReference>
<evidence type="ECO:0000256" key="1">
    <source>
        <dbReference type="ARBA" id="ARBA00008419"/>
    </source>
</evidence>
<dbReference type="UniPathway" id="UPA00115">
    <property type="reaction ID" value="UER00410"/>
</dbReference>
<proteinExistence type="inferred from homology"/>
<dbReference type="InterPro" id="IPR006184">
    <property type="entry name" value="6PGdom_BS"/>
</dbReference>
<name>A0A4D7CUQ0_9ENTE</name>
<protein>
    <recommendedName>
        <fullName evidence="5 6">6-phosphogluconate dehydrogenase, decarboxylating</fullName>
        <ecNumber evidence="5 6">1.1.1.44</ecNumber>
    </recommendedName>
</protein>
<dbReference type="InterPro" id="IPR036291">
    <property type="entry name" value="NAD(P)-bd_dom_sf"/>
</dbReference>
<dbReference type="Gene3D" id="1.20.5.320">
    <property type="entry name" value="6-Phosphogluconate Dehydrogenase, domain 3"/>
    <property type="match status" value="1"/>
</dbReference>
<dbReference type="FunFam" id="1.20.5.320:FF:000001">
    <property type="entry name" value="6-phosphogluconate dehydrogenase, decarboxylating"/>
    <property type="match status" value="1"/>
</dbReference>
<dbReference type="InterPro" id="IPR006183">
    <property type="entry name" value="Pgluconate_DH"/>
</dbReference>
<dbReference type="GO" id="GO:0004616">
    <property type="term" value="F:phosphogluconate dehydrogenase (decarboxylating) activity"/>
    <property type="evidence" value="ECO:0007669"/>
    <property type="project" value="UniProtKB-EC"/>
</dbReference>
<dbReference type="Gene3D" id="1.10.1040.10">
    <property type="entry name" value="N-(1-d-carboxylethyl)-l-norvaline Dehydrogenase, domain 2"/>
    <property type="match status" value="1"/>
</dbReference>
<evidence type="ECO:0000313" key="8">
    <source>
        <dbReference type="Proteomes" id="UP000298615"/>
    </source>
</evidence>
<comment type="function">
    <text evidence="5">Catalyzes the oxidative decarboxylation of 6-phosphogluconate to ribulose 5-phosphate and CO(2), with concomitant reduction of NADP to NADPH.</text>
</comment>
<dbReference type="AlphaFoldDB" id="A0A4D7CUQ0"/>
<dbReference type="RefSeq" id="WP_136952888.1">
    <property type="nucleotide sequence ID" value="NZ_CP039712.1"/>
</dbReference>
<dbReference type="FunFam" id="3.40.50.720:FF:000007">
    <property type="entry name" value="6-phosphogluconate dehydrogenase, decarboxylating"/>
    <property type="match status" value="1"/>
</dbReference>
<keyword evidence="5 6" id="KW-0570">Pentose shunt</keyword>
<dbReference type="Proteomes" id="UP000298615">
    <property type="component" value="Chromosome"/>
</dbReference>
<dbReference type="PANTHER" id="PTHR11811">
    <property type="entry name" value="6-PHOSPHOGLUCONATE DEHYDROGENASE"/>
    <property type="match status" value="1"/>
</dbReference>
<dbReference type="KEGG" id="vao:FA707_03335"/>
<organism evidence="7 8">
    <name type="scientific">Vagococcus zengguangii</name>
    <dbReference type="NCBI Taxonomy" id="2571750"/>
    <lineage>
        <taxon>Bacteria</taxon>
        <taxon>Bacillati</taxon>
        <taxon>Bacillota</taxon>
        <taxon>Bacilli</taxon>
        <taxon>Lactobacillales</taxon>
        <taxon>Enterococcaceae</taxon>
        <taxon>Vagococcus</taxon>
    </lineage>
</organism>
<dbReference type="EC" id="1.1.1.44" evidence="5 6"/>
<evidence type="ECO:0000256" key="2">
    <source>
        <dbReference type="ARBA" id="ARBA00011738"/>
    </source>
</evidence>
<dbReference type="InterPro" id="IPR008927">
    <property type="entry name" value="6-PGluconate_DH-like_C_sf"/>
</dbReference>
<dbReference type="InterPro" id="IPR006113">
    <property type="entry name" value="6PGDH_Gnd/GntZ"/>
</dbReference>
<evidence type="ECO:0000256" key="5">
    <source>
        <dbReference type="PIRNR" id="PIRNR000109"/>
    </source>
</evidence>
<dbReference type="NCBIfam" id="NF006765">
    <property type="entry name" value="PRK09287.1"/>
    <property type="match status" value="1"/>
</dbReference>
<sequence>MSKQQIGVVGMAVMGKNLALNIESRGYSVSIFNRSASRTEEAIAENPGKNLVPTYTIEEFVDSLETPRKIMLMVQAGAATDATIQSLLPHLDKGDILIDGGNTFFQDTIRRNEELANSGINFIGTGVSGGEEGALKGPAIMPGGQKEAYELVAPIFEQIAAKAEDGEPCVTYIGPNGAGHYVKMAHNGIEYGDMQLIAESYDLMSRLLGLSVDEMADIFKEWNEGELDSYLIEITADILTHKDDETGKPLVDVILDAAGNKGTGKWTSQSALDLGVPLPLITESVFARYISAMKEERVEASTKIKGLDVQPFEGDKKELVEKIREALYFSKIMSYAQGFAQLRIASEEYGWELNYGEIAKIFRAGCIIRAKFLQKITDAYANNPELKNLLLDEYFNEVTQKYQKSVREVVALAVQAGVPVPTFSSAIAYYDSYRSADLPANIIQAQRDYFGAHTYKRKDKEGIFHHDWYTK</sequence>
<comment type="catalytic activity">
    <reaction evidence="5 6">
        <text>6-phospho-D-gluconate + NADP(+) = D-ribulose 5-phosphate + CO2 + NADPH</text>
        <dbReference type="Rhea" id="RHEA:10116"/>
        <dbReference type="ChEBI" id="CHEBI:16526"/>
        <dbReference type="ChEBI" id="CHEBI:57783"/>
        <dbReference type="ChEBI" id="CHEBI:58121"/>
        <dbReference type="ChEBI" id="CHEBI:58349"/>
        <dbReference type="ChEBI" id="CHEBI:58759"/>
        <dbReference type="EC" id="1.1.1.44"/>
    </reaction>
</comment>
<dbReference type="Pfam" id="PF03446">
    <property type="entry name" value="NAD_binding_2"/>
    <property type="match status" value="1"/>
</dbReference>
<evidence type="ECO:0000256" key="6">
    <source>
        <dbReference type="RuleBase" id="RU000485"/>
    </source>
</evidence>
<dbReference type="InterPro" id="IPR006115">
    <property type="entry name" value="6PGDH_NADP-bd"/>
</dbReference>
<dbReference type="PIRSF" id="PIRSF000109">
    <property type="entry name" value="6PGD"/>
    <property type="match status" value="1"/>
</dbReference>
<comment type="similarity">
    <text evidence="1 5 6">Belongs to the 6-phosphogluconate dehydrogenase family.</text>
</comment>
<dbReference type="OrthoDB" id="9804542at2"/>
<dbReference type="PRINTS" id="PR00076">
    <property type="entry name" value="6PGDHDRGNASE"/>
</dbReference>
<comment type="subunit">
    <text evidence="2 5">Homodimer.</text>
</comment>
<comment type="pathway">
    <text evidence="5 6">Carbohydrate degradation; pentose phosphate pathway; D-ribulose 5-phosphate from D-glucose 6-phosphate (oxidative stage): step 3/3.</text>
</comment>
<keyword evidence="8" id="KW-1185">Reference proteome</keyword>
<keyword evidence="4 6" id="KW-0311">Gluconate utilization</keyword>
<keyword evidence="3 5" id="KW-0560">Oxidoreductase</keyword>
<dbReference type="SUPFAM" id="SSF48179">
    <property type="entry name" value="6-phosphogluconate dehydrogenase C-terminal domain-like"/>
    <property type="match status" value="1"/>
</dbReference>
<dbReference type="Gene3D" id="3.40.50.720">
    <property type="entry name" value="NAD(P)-binding Rossmann-like Domain"/>
    <property type="match status" value="1"/>
</dbReference>
<dbReference type="Pfam" id="PF00393">
    <property type="entry name" value="6PGD"/>
    <property type="match status" value="1"/>
</dbReference>
<dbReference type="GO" id="GO:0006098">
    <property type="term" value="P:pentose-phosphate shunt"/>
    <property type="evidence" value="ECO:0007669"/>
    <property type="project" value="UniProtKB-UniPathway"/>
</dbReference>
<evidence type="ECO:0000256" key="3">
    <source>
        <dbReference type="ARBA" id="ARBA00023002"/>
    </source>
</evidence>
<dbReference type="GO" id="GO:0050661">
    <property type="term" value="F:NADP binding"/>
    <property type="evidence" value="ECO:0007669"/>
    <property type="project" value="InterPro"/>
</dbReference>
<reference evidence="7 8" key="1">
    <citation type="submission" date="2019-04" db="EMBL/GenBank/DDBJ databases">
        <title>Vagococcus sp. nov., isolated from faeces of yaks (Bos grunniens).</title>
        <authorList>
            <person name="Ge Y."/>
        </authorList>
    </citation>
    <scope>NUCLEOTIDE SEQUENCE [LARGE SCALE GENOMIC DNA]</scope>
    <source>
        <strain evidence="7 8">MN-17</strain>
    </source>
</reference>
<evidence type="ECO:0000313" key="7">
    <source>
        <dbReference type="EMBL" id="QCI86051.1"/>
    </source>
</evidence>
<dbReference type="EMBL" id="CP039712">
    <property type="protein sequence ID" value="QCI86051.1"/>
    <property type="molecule type" value="Genomic_DNA"/>
</dbReference>
<dbReference type="SUPFAM" id="SSF51735">
    <property type="entry name" value="NAD(P)-binding Rossmann-fold domains"/>
    <property type="match status" value="1"/>
</dbReference>
<dbReference type="SMART" id="SM01350">
    <property type="entry name" value="6PGD"/>
    <property type="match status" value="1"/>
</dbReference>
<dbReference type="NCBIfam" id="TIGR00873">
    <property type="entry name" value="gnd"/>
    <property type="match status" value="1"/>
</dbReference>
<dbReference type="GO" id="GO:0019521">
    <property type="term" value="P:D-gluconate metabolic process"/>
    <property type="evidence" value="ECO:0007669"/>
    <property type="project" value="UniProtKB-KW"/>
</dbReference>
<keyword evidence="5 6" id="KW-0521">NADP</keyword>
<evidence type="ECO:0000256" key="4">
    <source>
        <dbReference type="ARBA" id="ARBA00023064"/>
    </source>
</evidence>